<sequence>MAELEQRIAHANLPQPLQQVLARLEYAVPLMDIIEIGEGSKLKLEQVAANYFQLGRSLQLDWLRDAITGLPRDNRWQSLARSALRDDLYRVHCKLAKLALQDGEGQPSLCSGWRSATPRWRCAARCSPSCSPSARWIWRCCPPACAS</sequence>
<dbReference type="PANTHER" id="PTHR43403:SF1">
    <property type="entry name" value="NAD-SPECIFIC GLUTAMATE DEHYDROGENASE"/>
    <property type="match status" value="1"/>
</dbReference>
<dbReference type="EMBL" id="LR134182">
    <property type="protein sequence ID" value="VEB44011.1"/>
    <property type="molecule type" value="Genomic_DNA"/>
</dbReference>
<evidence type="ECO:0000313" key="3">
    <source>
        <dbReference type="Proteomes" id="UP000275777"/>
    </source>
</evidence>
<dbReference type="GO" id="GO:0006538">
    <property type="term" value="P:L-glutamate catabolic process"/>
    <property type="evidence" value="ECO:0007669"/>
    <property type="project" value="InterPro"/>
</dbReference>
<accession>A0A447TGQ2</accession>
<gene>
    <name evidence="2" type="primary">gdhB_2</name>
    <name evidence="2" type="ORF">NCTC9695_04480</name>
</gene>
<dbReference type="InterPro" id="IPR007780">
    <property type="entry name" value="NAD_Glu_DH_bac"/>
</dbReference>
<protein>
    <submittedName>
        <fullName evidence="2">NAD-specific glutamate dehydrogenase</fullName>
        <ecNumber evidence="2">1.4.1.2</ecNumber>
    </submittedName>
</protein>
<evidence type="ECO:0000313" key="2">
    <source>
        <dbReference type="EMBL" id="VEB44011.1"/>
    </source>
</evidence>
<organism evidence="2 3">
    <name type="scientific">Chromobacterium violaceum</name>
    <dbReference type="NCBI Taxonomy" id="536"/>
    <lineage>
        <taxon>Bacteria</taxon>
        <taxon>Pseudomonadati</taxon>
        <taxon>Pseudomonadota</taxon>
        <taxon>Betaproteobacteria</taxon>
        <taxon>Neisseriales</taxon>
        <taxon>Chromobacteriaceae</taxon>
        <taxon>Chromobacterium</taxon>
    </lineage>
</organism>
<proteinExistence type="predicted"/>
<keyword evidence="2" id="KW-0560">Oxidoreductase</keyword>
<feature type="domain" description="NAD-specific glutamate dehydrogenase C-terminal" evidence="1">
    <location>
        <begin position="3"/>
        <end position="106"/>
    </location>
</feature>
<evidence type="ECO:0000259" key="1">
    <source>
        <dbReference type="Pfam" id="PF21074"/>
    </source>
</evidence>
<dbReference type="Proteomes" id="UP000275777">
    <property type="component" value="Chromosome"/>
</dbReference>
<dbReference type="GO" id="GO:0004352">
    <property type="term" value="F:glutamate dehydrogenase (NAD+) activity"/>
    <property type="evidence" value="ECO:0007669"/>
    <property type="project" value="UniProtKB-EC"/>
</dbReference>
<dbReference type="PANTHER" id="PTHR43403">
    <property type="entry name" value="NAD-SPECIFIC GLUTAMATE DEHYDROGENASE"/>
    <property type="match status" value="1"/>
</dbReference>
<dbReference type="EC" id="1.4.1.2" evidence="2"/>
<dbReference type="AlphaFoldDB" id="A0A447TGQ2"/>
<name>A0A447TGQ2_CHRVL</name>
<dbReference type="GO" id="GO:0004069">
    <property type="term" value="F:L-aspartate:2-oxoglutarate aminotransferase activity"/>
    <property type="evidence" value="ECO:0007669"/>
    <property type="project" value="InterPro"/>
</dbReference>
<dbReference type="Pfam" id="PF21074">
    <property type="entry name" value="GDH_C"/>
    <property type="match status" value="1"/>
</dbReference>
<dbReference type="InterPro" id="IPR048381">
    <property type="entry name" value="GDH_C"/>
</dbReference>
<reference evidence="2 3" key="1">
    <citation type="submission" date="2018-12" db="EMBL/GenBank/DDBJ databases">
        <authorList>
            <consortium name="Pathogen Informatics"/>
        </authorList>
    </citation>
    <scope>NUCLEOTIDE SEQUENCE [LARGE SCALE GENOMIC DNA]</scope>
    <source>
        <strain evidence="2 3">NCTC9695</strain>
    </source>
</reference>